<feature type="chain" id="PRO_5001689780" evidence="1">
    <location>
        <begin position="26"/>
        <end position="103"/>
    </location>
</feature>
<keyword evidence="1" id="KW-0732">Signal</keyword>
<comment type="caution">
    <text evidence="2">The sequence shown here is derived from an EMBL/GenBank/DDBJ whole genome shotgun (WGS) entry which is preliminary data.</text>
</comment>
<dbReference type="EMBL" id="JAMC01000002">
    <property type="protein sequence ID" value="KEJ89956.1"/>
    <property type="molecule type" value="Genomic_DNA"/>
</dbReference>
<dbReference type="OrthoDB" id="7875085at2"/>
<protein>
    <submittedName>
        <fullName evidence="2">Uncharacterized protein</fullName>
    </submittedName>
</protein>
<evidence type="ECO:0000313" key="3">
    <source>
        <dbReference type="Proteomes" id="UP000027734"/>
    </source>
</evidence>
<evidence type="ECO:0000313" key="2">
    <source>
        <dbReference type="EMBL" id="KEJ89956.1"/>
    </source>
</evidence>
<dbReference type="AlphaFoldDB" id="A0A073IKC1"/>
<name>A0A073IKC1_9RHOB</name>
<dbReference type="STRING" id="1300350.Z948_619"/>
<keyword evidence="3" id="KW-1185">Reference proteome</keyword>
<feature type="signal peptide" evidence="1">
    <location>
        <begin position="1"/>
        <end position="25"/>
    </location>
</feature>
<accession>A0A073IKC1</accession>
<evidence type="ECO:0000256" key="1">
    <source>
        <dbReference type="SAM" id="SignalP"/>
    </source>
</evidence>
<dbReference type="Proteomes" id="UP000027734">
    <property type="component" value="Unassembled WGS sequence"/>
</dbReference>
<dbReference type="RefSeq" id="WP_025058097.1">
    <property type="nucleotide sequence ID" value="NZ_JAMC01000002.1"/>
</dbReference>
<organism evidence="2 3">
    <name type="scientific">Sulfitobacter donghicola DSW-25 = KCTC 12864 = JCM 14565</name>
    <dbReference type="NCBI Taxonomy" id="1300350"/>
    <lineage>
        <taxon>Bacteria</taxon>
        <taxon>Pseudomonadati</taxon>
        <taxon>Pseudomonadota</taxon>
        <taxon>Alphaproteobacteria</taxon>
        <taxon>Rhodobacterales</taxon>
        <taxon>Roseobacteraceae</taxon>
        <taxon>Sulfitobacter</taxon>
    </lineage>
</organism>
<gene>
    <name evidence="2" type="ORF">DSW25_07020</name>
</gene>
<reference evidence="2 3" key="1">
    <citation type="submission" date="2014-01" db="EMBL/GenBank/DDBJ databases">
        <title>Sulfitobacter donghicola JCM 14565 Genome Sequencing.</title>
        <authorList>
            <person name="Lai Q."/>
            <person name="Hong Z."/>
        </authorList>
    </citation>
    <scope>NUCLEOTIDE SEQUENCE [LARGE SCALE GENOMIC DNA]</scope>
    <source>
        <strain evidence="2 3">JCM 14565</strain>
    </source>
</reference>
<proteinExistence type="predicted"/>
<sequence>MNKFNGLAVLAALGLMVALPQAASAEVKIYPYKSVANYCPAGLQPVSINGTICCGTPNTGMSYQSAMSHPVAKKKVHKVRHKPRKTYRASSHCEIGTKGCTFD</sequence>
<dbReference type="eggNOG" id="ENOG503473H">
    <property type="taxonomic scope" value="Bacteria"/>
</dbReference>